<dbReference type="EMBL" id="NRSZ01000382">
    <property type="protein sequence ID" value="PNY27585.1"/>
    <property type="molecule type" value="Genomic_DNA"/>
</dbReference>
<protein>
    <submittedName>
        <fullName evidence="1">Uncharacterized protein</fullName>
    </submittedName>
</protein>
<evidence type="ECO:0000313" key="2">
    <source>
        <dbReference type="Proteomes" id="UP000236621"/>
    </source>
</evidence>
<dbReference type="Proteomes" id="UP000236621">
    <property type="component" value="Unassembled WGS sequence"/>
</dbReference>
<name>A0A2K3QJ86_9HYPO</name>
<dbReference type="OrthoDB" id="3913322at2759"/>
<sequence length="111" mass="11640">MIRSSNCPGGSFNAVPNTIRPGDNFNAVIRSSNYIQTVHDMAATLSYAPGGGRPGSLGFVTNSYYLSTGESLITPAGRGRDRGEAAADVVGGDGTVQLRVDEWLLEIGHDP</sequence>
<accession>A0A2K3QJ86</accession>
<dbReference type="InterPro" id="IPR045469">
    <property type="entry name" value="Nis1"/>
</dbReference>
<proteinExistence type="predicted"/>
<reference evidence="1 2" key="1">
    <citation type="submission" date="2017-08" db="EMBL/GenBank/DDBJ databases">
        <title>Harnessing the power of phylogenomics to disentangle the directionality and signatures of interkingdom host jumping in the parasitic fungal genus Tolypocladium.</title>
        <authorList>
            <person name="Quandt C.A."/>
            <person name="Patterson W."/>
            <person name="Spatafora J.W."/>
        </authorList>
    </citation>
    <scope>NUCLEOTIDE SEQUENCE [LARGE SCALE GENOMIC DNA]</scope>
    <source>
        <strain evidence="1 2">CBS 113982</strain>
    </source>
</reference>
<evidence type="ECO:0000313" key="1">
    <source>
        <dbReference type="EMBL" id="PNY27585.1"/>
    </source>
</evidence>
<organism evidence="1 2">
    <name type="scientific">Tolypocladium capitatum</name>
    <dbReference type="NCBI Taxonomy" id="45235"/>
    <lineage>
        <taxon>Eukaryota</taxon>
        <taxon>Fungi</taxon>
        <taxon>Dikarya</taxon>
        <taxon>Ascomycota</taxon>
        <taxon>Pezizomycotina</taxon>
        <taxon>Sordariomycetes</taxon>
        <taxon>Hypocreomycetidae</taxon>
        <taxon>Hypocreales</taxon>
        <taxon>Ophiocordycipitaceae</taxon>
        <taxon>Tolypocladium</taxon>
    </lineage>
</organism>
<dbReference type="AlphaFoldDB" id="A0A2K3QJ86"/>
<gene>
    <name evidence="1" type="ORF">TCAP_02490</name>
</gene>
<keyword evidence="2" id="KW-1185">Reference proteome</keyword>
<comment type="caution">
    <text evidence="1">The sequence shown here is derived from an EMBL/GenBank/DDBJ whole genome shotgun (WGS) entry which is preliminary data.</text>
</comment>
<dbReference type="Pfam" id="PF19271">
    <property type="entry name" value="Nis1"/>
    <property type="match status" value="1"/>
</dbReference>